<dbReference type="RefSeq" id="WP_108594557.1">
    <property type="nucleotide sequence ID" value="NZ_CP028913.1"/>
</dbReference>
<accession>A0A2S0WTR8</accession>
<keyword evidence="3" id="KW-0645">Protease</keyword>
<keyword evidence="3" id="KW-0378">Hydrolase</keyword>
<feature type="transmembrane region" description="Helical" evidence="1">
    <location>
        <begin position="45"/>
        <end position="65"/>
    </location>
</feature>
<keyword evidence="3" id="KW-0482">Metalloprotease</keyword>
<dbReference type="Pfam" id="PF02517">
    <property type="entry name" value="Rce1-like"/>
    <property type="match status" value="1"/>
</dbReference>
<gene>
    <name evidence="3" type="ORF">DCE93_02905</name>
</gene>
<organism evidence="3 4">
    <name type="scientific">Agromyces badenianii</name>
    <dbReference type="NCBI Taxonomy" id="2080742"/>
    <lineage>
        <taxon>Bacteria</taxon>
        <taxon>Bacillati</taxon>
        <taxon>Actinomycetota</taxon>
        <taxon>Actinomycetes</taxon>
        <taxon>Micrococcales</taxon>
        <taxon>Microbacteriaceae</taxon>
        <taxon>Agromyces</taxon>
    </lineage>
</organism>
<dbReference type="GO" id="GO:0008237">
    <property type="term" value="F:metallopeptidase activity"/>
    <property type="evidence" value="ECO:0007669"/>
    <property type="project" value="UniProtKB-KW"/>
</dbReference>
<feature type="transmembrane region" description="Helical" evidence="1">
    <location>
        <begin position="192"/>
        <end position="210"/>
    </location>
</feature>
<feature type="domain" description="CAAX prenyl protease 2/Lysostaphin resistance protein A-like" evidence="2">
    <location>
        <begin position="155"/>
        <end position="253"/>
    </location>
</feature>
<sequence length="270" mass="29046">MTADATATPDQIRPLAEHDRFGRFIERRDGADFPFYNGVPVELSVAKWVLVWVSVAAGFLALIFIPQPNDFVAILPRALFVAIPLAVLAVVAGRHWTAIFRRVRLVDVGNMFFFAALNIALTFVIGAIVSMFFPMAANDTIAAAGAAGPADTIALYVGSGIQLIGEEVFVVLPFLALMYFLFAKAGVSRKTAIILAWIISSLWFGAAHLPTYDWNWVQAIVVIGSARIALTLAFIRTKNLWVSAGAHIINDWVFITIAVIAAGAAASAAG</sequence>
<dbReference type="GO" id="GO:0004175">
    <property type="term" value="F:endopeptidase activity"/>
    <property type="evidence" value="ECO:0007669"/>
    <property type="project" value="UniProtKB-ARBA"/>
</dbReference>
<dbReference type="KEGG" id="agm:DCE93_02905"/>
<dbReference type="Proteomes" id="UP000244729">
    <property type="component" value="Chromosome"/>
</dbReference>
<keyword evidence="4" id="KW-1185">Reference proteome</keyword>
<evidence type="ECO:0000259" key="2">
    <source>
        <dbReference type="Pfam" id="PF02517"/>
    </source>
</evidence>
<name>A0A2S0WTR8_9MICO</name>
<dbReference type="AlphaFoldDB" id="A0A2S0WTR8"/>
<evidence type="ECO:0000256" key="1">
    <source>
        <dbReference type="SAM" id="Phobius"/>
    </source>
</evidence>
<feature type="transmembrane region" description="Helical" evidence="1">
    <location>
        <begin position="248"/>
        <end position="269"/>
    </location>
</feature>
<reference evidence="3 4" key="1">
    <citation type="submission" date="2018-04" db="EMBL/GenBank/DDBJ databases">
        <authorList>
            <person name="Li J."/>
        </authorList>
    </citation>
    <scope>NUCLEOTIDE SEQUENCE [LARGE SCALE GENOMIC DNA]</scope>
    <source>
        <strain evidence="4">30A</strain>
    </source>
</reference>
<dbReference type="InterPro" id="IPR003675">
    <property type="entry name" value="Rce1/LyrA-like_dom"/>
</dbReference>
<keyword evidence="1" id="KW-0812">Transmembrane</keyword>
<keyword evidence="1" id="KW-1133">Transmembrane helix</keyword>
<dbReference type="GO" id="GO:0080120">
    <property type="term" value="P:CAAX-box protein maturation"/>
    <property type="evidence" value="ECO:0007669"/>
    <property type="project" value="UniProtKB-ARBA"/>
</dbReference>
<evidence type="ECO:0000313" key="3">
    <source>
        <dbReference type="EMBL" id="AWB94735.1"/>
    </source>
</evidence>
<dbReference type="OrthoDB" id="2661755at2"/>
<proteinExistence type="predicted"/>
<protein>
    <submittedName>
        <fullName evidence="3">CPBP family intramembrane metalloprotease</fullName>
    </submittedName>
</protein>
<feature type="transmembrane region" description="Helical" evidence="1">
    <location>
        <begin position="71"/>
        <end position="91"/>
    </location>
</feature>
<evidence type="ECO:0000313" key="4">
    <source>
        <dbReference type="Proteomes" id="UP000244729"/>
    </source>
</evidence>
<dbReference type="EMBL" id="CP028913">
    <property type="protein sequence ID" value="AWB94735.1"/>
    <property type="molecule type" value="Genomic_DNA"/>
</dbReference>
<dbReference type="GO" id="GO:0006508">
    <property type="term" value="P:proteolysis"/>
    <property type="evidence" value="ECO:0007669"/>
    <property type="project" value="UniProtKB-KW"/>
</dbReference>
<feature type="transmembrane region" description="Helical" evidence="1">
    <location>
        <begin position="216"/>
        <end position="236"/>
    </location>
</feature>
<keyword evidence="1" id="KW-0472">Membrane</keyword>
<feature type="transmembrane region" description="Helical" evidence="1">
    <location>
        <begin position="153"/>
        <end position="180"/>
    </location>
</feature>
<feature type="transmembrane region" description="Helical" evidence="1">
    <location>
        <begin position="112"/>
        <end position="133"/>
    </location>
</feature>